<organism evidence="2 3">
    <name type="scientific">Brachionus plicatilis</name>
    <name type="common">Marine rotifer</name>
    <name type="synonym">Brachionus muelleri</name>
    <dbReference type="NCBI Taxonomy" id="10195"/>
    <lineage>
        <taxon>Eukaryota</taxon>
        <taxon>Metazoa</taxon>
        <taxon>Spiralia</taxon>
        <taxon>Gnathifera</taxon>
        <taxon>Rotifera</taxon>
        <taxon>Eurotatoria</taxon>
        <taxon>Monogononta</taxon>
        <taxon>Pseudotrocha</taxon>
        <taxon>Ploima</taxon>
        <taxon>Brachionidae</taxon>
        <taxon>Brachionus</taxon>
    </lineage>
</organism>
<comment type="caution">
    <text evidence="2">The sequence shown here is derived from an EMBL/GenBank/DDBJ whole genome shotgun (WGS) entry which is preliminary data.</text>
</comment>
<evidence type="ECO:0000313" key="3">
    <source>
        <dbReference type="Proteomes" id="UP000276133"/>
    </source>
</evidence>
<feature type="compositionally biased region" description="Polar residues" evidence="1">
    <location>
        <begin position="1"/>
        <end position="10"/>
    </location>
</feature>
<keyword evidence="3" id="KW-1185">Reference proteome</keyword>
<dbReference type="AlphaFoldDB" id="A0A3M7QTI4"/>
<feature type="compositionally biased region" description="Polar residues" evidence="1">
    <location>
        <begin position="30"/>
        <end position="64"/>
    </location>
</feature>
<accession>A0A3M7QTI4</accession>
<feature type="compositionally biased region" description="Low complexity" evidence="1">
    <location>
        <begin position="11"/>
        <end position="23"/>
    </location>
</feature>
<evidence type="ECO:0000256" key="1">
    <source>
        <dbReference type="SAM" id="MobiDB-lite"/>
    </source>
</evidence>
<protein>
    <submittedName>
        <fullName evidence="2">Uncharacterized protein</fullName>
    </submittedName>
</protein>
<reference evidence="2 3" key="1">
    <citation type="journal article" date="2018" name="Sci. Rep.">
        <title>Genomic signatures of local adaptation to the degree of environmental predictability in rotifers.</title>
        <authorList>
            <person name="Franch-Gras L."/>
            <person name="Hahn C."/>
            <person name="Garcia-Roger E.M."/>
            <person name="Carmona M.J."/>
            <person name="Serra M."/>
            <person name="Gomez A."/>
        </authorList>
    </citation>
    <scope>NUCLEOTIDE SEQUENCE [LARGE SCALE GENOMIC DNA]</scope>
    <source>
        <strain evidence="2">HYR1</strain>
    </source>
</reference>
<feature type="region of interest" description="Disordered" evidence="1">
    <location>
        <begin position="1"/>
        <end position="83"/>
    </location>
</feature>
<dbReference type="Proteomes" id="UP000276133">
    <property type="component" value="Unassembled WGS sequence"/>
</dbReference>
<proteinExistence type="predicted"/>
<evidence type="ECO:0000313" key="2">
    <source>
        <dbReference type="EMBL" id="RNA14632.1"/>
    </source>
</evidence>
<dbReference type="EMBL" id="REGN01005144">
    <property type="protein sequence ID" value="RNA14632.1"/>
    <property type="molecule type" value="Genomic_DNA"/>
</dbReference>
<sequence length="226" mass="25127">MSFYGQSQNTGVSRPASGGSSRRPSVEDAQPSSSGTATTASRPITRSLLKSQQMQPSTNSQPPVNSSLTSLSSLSSSTSSLNSMDTTQFENKLSSFQSSETDCFLNILNQESSFAEKLKPIDLSLKKNESTHQKILIDETPMNIVSLIERTRMSGRNNRSLINLPNSTLSFLTQRFQMHDYPLLIKRLDQSSIIQNLRYGSPELDDLIIILRVGFIKKIVLLKFFI</sequence>
<feature type="compositionally biased region" description="Low complexity" evidence="1">
    <location>
        <begin position="65"/>
        <end position="83"/>
    </location>
</feature>
<gene>
    <name evidence="2" type="ORF">BpHYR1_029983</name>
</gene>
<name>A0A3M7QTI4_BRAPC</name>